<sequence>MVHTKEKDGKRKESTMLRELDWMTYIMIILASYRFTHLIVFDKITEFIRNPFMKKETIRHEDGHTEIKKVPKSKFGYLLNCYWCAGVWSAIFLALGYLFIPKIAMPFIFIFSIAGAQAILETFVGVGTKAIDLLSAAKKRMD</sequence>
<keyword evidence="1" id="KW-0472">Membrane</keyword>
<dbReference type="Proteomes" id="UP000773850">
    <property type="component" value="Unassembled WGS sequence"/>
</dbReference>
<evidence type="ECO:0000313" key="3">
    <source>
        <dbReference type="Proteomes" id="UP000773850"/>
    </source>
</evidence>
<evidence type="ECO:0000256" key="1">
    <source>
        <dbReference type="SAM" id="Phobius"/>
    </source>
</evidence>
<keyword evidence="1" id="KW-1133">Transmembrane helix</keyword>
<dbReference type="EMBL" id="LUCS01000009">
    <property type="protein sequence ID" value="KAF6512458.1"/>
    <property type="molecule type" value="Genomic_DNA"/>
</dbReference>
<protein>
    <submittedName>
        <fullName evidence="2">YngL</fullName>
    </submittedName>
</protein>
<keyword evidence="3" id="KW-1185">Reference proteome</keyword>
<feature type="transmembrane region" description="Helical" evidence="1">
    <location>
        <begin position="106"/>
        <end position="131"/>
    </location>
</feature>
<feature type="transmembrane region" description="Helical" evidence="1">
    <location>
        <begin position="22"/>
        <end position="41"/>
    </location>
</feature>
<accession>A0ABQ7HJZ0</accession>
<gene>
    <name evidence="2" type="ORF">GS8_757</name>
</gene>
<reference evidence="2 3" key="1">
    <citation type="submission" date="2016-03" db="EMBL/GenBank/DDBJ databases">
        <title>Spore heat resistance.</title>
        <authorList>
            <person name="Boekhorst J."/>
            <person name="Berendsen E.M."/>
            <person name="Wells-Bennik M.H."/>
            <person name="Kuipers O.P."/>
        </authorList>
    </citation>
    <scope>NUCLEOTIDE SEQUENCE [LARGE SCALE GENOMIC DNA]</scope>
    <source>
        <strain evidence="2 3">GS8</strain>
    </source>
</reference>
<dbReference type="InterPro" id="IPR010773">
    <property type="entry name" value="Mycophage_PG1_Gp7"/>
</dbReference>
<organism evidence="2 3">
    <name type="scientific">Geobacillus stearothermophilus</name>
    <name type="common">Bacillus stearothermophilus</name>
    <dbReference type="NCBI Taxonomy" id="1422"/>
    <lineage>
        <taxon>Bacteria</taxon>
        <taxon>Bacillati</taxon>
        <taxon>Bacillota</taxon>
        <taxon>Bacilli</taxon>
        <taxon>Bacillales</taxon>
        <taxon>Anoxybacillaceae</taxon>
        <taxon>Geobacillus</taxon>
    </lineage>
</organism>
<comment type="caution">
    <text evidence="2">The sequence shown here is derived from an EMBL/GenBank/DDBJ whole genome shotgun (WGS) entry which is preliminary data.</text>
</comment>
<name>A0ABQ7HJZ0_GEOSE</name>
<dbReference type="Pfam" id="PF07098">
    <property type="entry name" value="DUF1360"/>
    <property type="match status" value="1"/>
</dbReference>
<proteinExistence type="predicted"/>
<feature type="transmembrane region" description="Helical" evidence="1">
    <location>
        <begin position="77"/>
        <end position="100"/>
    </location>
</feature>
<keyword evidence="1" id="KW-0812">Transmembrane</keyword>
<evidence type="ECO:0000313" key="2">
    <source>
        <dbReference type="EMBL" id="KAF6512458.1"/>
    </source>
</evidence>